<feature type="region of interest" description="Disordered" evidence="1">
    <location>
        <begin position="1"/>
        <end position="32"/>
    </location>
</feature>
<gene>
    <name evidence="2" type="ORF">PUN28_004148</name>
</gene>
<sequence>MFTSTGNHRARDTIHVGGGRASSRLGGQRPRQSSAHIYNFSSSLLGSNNCLVPGRFEHYISGSVLDNFARQPRDKLRTG</sequence>
<dbReference type="AlphaFoldDB" id="A0AAW2GPQ9"/>
<dbReference type="Proteomes" id="UP001430953">
    <property type="component" value="Unassembled WGS sequence"/>
</dbReference>
<dbReference type="EMBL" id="JADYXP020000003">
    <property type="protein sequence ID" value="KAL0129246.1"/>
    <property type="molecule type" value="Genomic_DNA"/>
</dbReference>
<evidence type="ECO:0000313" key="2">
    <source>
        <dbReference type="EMBL" id="KAL0129246.1"/>
    </source>
</evidence>
<accession>A0AAW2GPQ9</accession>
<keyword evidence="3" id="KW-1185">Reference proteome</keyword>
<organism evidence="2 3">
    <name type="scientific">Cardiocondyla obscurior</name>
    <dbReference type="NCBI Taxonomy" id="286306"/>
    <lineage>
        <taxon>Eukaryota</taxon>
        <taxon>Metazoa</taxon>
        <taxon>Ecdysozoa</taxon>
        <taxon>Arthropoda</taxon>
        <taxon>Hexapoda</taxon>
        <taxon>Insecta</taxon>
        <taxon>Pterygota</taxon>
        <taxon>Neoptera</taxon>
        <taxon>Endopterygota</taxon>
        <taxon>Hymenoptera</taxon>
        <taxon>Apocrita</taxon>
        <taxon>Aculeata</taxon>
        <taxon>Formicoidea</taxon>
        <taxon>Formicidae</taxon>
        <taxon>Myrmicinae</taxon>
        <taxon>Cardiocondyla</taxon>
    </lineage>
</organism>
<proteinExistence type="predicted"/>
<reference evidence="2 3" key="1">
    <citation type="submission" date="2023-03" db="EMBL/GenBank/DDBJ databases">
        <title>High recombination rates correlate with genetic variation in Cardiocondyla obscurior ants.</title>
        <authorList>
            <person name="Errbii M."/>
        </authorList>
    </citation>
    <scope>NUCLEOTIDE SEQUENCE [LARGE SCALE GENOMIC DNA]</scope>
    <source>
        <strain evidence="2">Alpha-2009</strain>
        <tissue evidence="2">Whole body</tissue>
    </source>
</reference>
<name>A0AAW2GPQ9_9HYME</name>
<evidence type="ECO:0000313" key="3">
    <source>
        <dbReference type="Proteomes" id="UP001430953"/>
    </source>
</evidence>
<protein>
    <submittedName>
        <fullName evidence="2">Uncharacterized protein</fullName>
    </submittedName>
</protein>
<evidence type="ECO:0000256" key="1">
    <source>
        <dbReference type="SAM" id="MobiDB-lite"/>
    </source>
</evidence>
<comment type="caution">
    <text evidence="2">The sequence shown here is derived from an EMBL/GenBank/DDBJ whole genome shotgun (WGS) entry which is preliminary data.</text>
</comment>